<dbReference type="InterPro" id="IPR046357">
    <property type="entry name" value="PPIase_dom_sf"/>
</dbReference>
<dbReference type="Gene3D" id="3.10.50.40">
    <property type="match status" value="1"/>
</dbReference>
<evidence type="ECO:0000256" key="1">
    <source>
        <dbReference type="ARBA" id="ARBA00000971"/>
    </source>
</evidence>
<dbReference type="InterPro" id="IPR050245">
    <property type="entry name" value="PrsA_foldase"/>
</dbReference>
<keyword evidence="3" id="KW-0732">Signal</keyword>
<evidence type="ECO:0000256" key="5">
    <source>
        <dbReference type="ARBA" id="ARBA00023235"/>
    </source>
</evidence>
<evidence type="ECO:0000313" key="8">
    <source>
        <dbReference type="EMBL" id="HFM99991.1"/>
    </source>
</evidence>
<comment type="caution">
    <text evidence="8">The sequence shown here is derived from an EMBL/GenBank/DDBJ whole genome shotgun (WGS) entry which is preliminary data.</text>
</comment>
<name>A0A7C3KHE7_9CYAN</name>
<dbReference type="SUPFAM" id="SSF54534">
    <property type="entry name" value="FKBP-like"/>
    <property type="match status" value="1"/>
</dbReference>
<keyword evidence="4 6" id="KW-0697">Rotamase</keyword>
<reference evidence="8" key="1">
    <citation type="journal article" date="2020" name="mSystems">
        <title>Genome- and Community-Level Interaction Insights into Carbon Utilization and Element Cycling Functions of Hydrothermarchaeota in Hydrothermal Sediment.</title>
        <authorList>
            <person name="Zhou Z."/>
            <person name="Liu Y."/>
            <person name="Xu W."/>
            <person name="Pan J."/>
            <person name="Luo Z.H."/>
            <person name="Li M."/>
        </authorList>
    </citation>
    <scope>NUCLEOTIDE SEQUENCE [LARGE SCALE GENOMIC DNA]</scope>
    <source>
        <strain evidence="8">SpSt-418</strain>
    </source>
</reference>
<comment type="catalytic activity">
    <reaction evidence="1">
        <text>[protein]-peptidylproline (omega=180) = [protein]-peptidylproline (omega=0)</text>
        <dbReference type="Rhea" id="RHEA:16237"/>
        <dbReference type="Rhea" id="RHEA-COMP:10747"/>
        <dbReference type="Rhea" id="RHEA-COMP:10748"/>
        <dbReference type="ChEBI" id="CHEBI:83833"/>
        <dbReference type="ChEBI" id="CHEBI:83834"/>
        <dbReference type="EC" id="5.2.1.8"/>
    </reaction>
</comment>
<evidence type="ECO:0000256" key="6">
    <source>
        <dbReference type="PROSITE-ProRule" id="PRU00278"/>
    </source>
</evidence>
<feature type="domain" description="PpiC" evidence="7">
    <location>
        <begin position="103"/>
        <end position="207"/>
    </location>
</feature>
<sequence>MSSCLKIGHRLLDGAQIIAALVQYQLLDSLVEQMLLDEAIKDIPLTKQEAATRLLGVTDSLELDDIDNALAEWCEARGVTPEYFKGVVLRELRVQKFKQLNFATKVKSEFLRAKSDFDHVEYSCIQVADSSFAHELYYQLRDDGADFAQLARQHSLGSEKESDGWVGPVPCSSLPEAIATLFHSKPTGVVLGPILVAERFWLVRLEQFNAARLTEATRTQLIQQMFDQWLKSQAQAVINTPGMIAVQTNQAESTPIAANH</sequence>
<dbReference type="PANTHER" id="PTHR47245:SF1">
    <property type="entry name" value="FOLDASE PROTEIN PRSA"/>
    <property type="match status" value="1"/>
</dbReference>
<organism evidence="8">
    <name type="scientific">Oscillatoriales cyanobacterium SpSt-418</name>
    <dbReference type="NCBI Taxonomy" id="2282169"/>
    <lineage>
        <taxon>Bacteria</taxon>
        <taxon>Bacillati</taxon>
        <taxon>Cyanobacteriota</taxon>
        <taxon>Cyanophyceae</taxon>
        <taxon>Oscillatoriophycideae</taxon>
        <taxon>Oscillatoriales</taxon>
    </lineage>
</organism>
<keyword evidence="5 6" id="KW-0413">Isomerase</keyword>
<proteinExistence type="predicted"/>
<dbReference type="PROSITE" id="PS50198">
    <property type="entry name" value="PPIC_PPIASE_2"/>
    <property type="match status" value="1"/>
</dbReference>
<evidence type="ECO:0000256" key="4">
    <source>
        <dbReference type="ARBA" id="ARBA00023110"/>
    </source>
</evidence>
<dbReference type="AlphaFoldDB" id="A0A7C3KHE7"/>
<dbReference type="EC" id="5.2.1.8" evidence="2"/>
<accession>A0A7C3KHE7</accession>
<dbReference type="InterPro" id="IPR000297">
    <property type="entry name" value="PPIase_PpiC"/>
</dbReference>
<evidence type="ECO:0000256" key="3">
    <source>
        <dbReference type="ARBA" id="ARBA00022729"/>
    </source>
</evidence>
<dbReference type="PANTHER" id="PTHR47245">
    <property type="entry name" value="PEPTIDYLPROLYL ISOMERASE"/>
    <property type="match status" value="1"/>
</dbReference>
<dbReference type="EMBL" id="DSRU01000281">
    <property type="protein sequence ID" value="HFM99991.1"/>
    <property type="molecule type" value="Genomic_DNA"/>
</dbReference>
<evidence type="ECO:0000259" key="7">
    <source>
        <dbReference type="PROSITE" id="PS50198"/>
    </source>
</evidence>
<dbReference type="GO" id="GO:0003755">
    <property type="term" value="F:peptidyl-prolyl cis-trans isomerase activity"/>
    <property type="evidence" value="ECO:0007669"/>
    <property type="project" value="UniProtKB-KW"/>
</dbReference>
<dbReference type="Pfam" id="PF00639">
    <property type="entry name" value="Rotamase"/>
    <property type="match status" value="1"/>
</dbReference>
<protein>
    <recommendedName>
        <fullName evidence="2">peptidylprolyl isomerase</fullName>
        <ecNumber evidence="2">5.2.1.8</ecNumber>
    </recommendedName>
</protein>
<gene>
    <name evidence="8" type="ORF">ENR64_19980</name>
</gene>
<evidence type="ECO:0000256" key="2">
    <source>
        <dbReference type="ARBA" id="ARBA00013194"/>
    </source>
</evidence>